<dbReference type="GeneID" id="93312573"/>
<dbReference type="EMBL" id="CP002824">
    <property type="protein sequence ID" value="AEG99300.1"/>
    <property type="molecule type" value="Genomic_DNA"/>
</dbReference>
<protein>
    <submittedName>
        <fullName evidence="1">Uncharacterized protein</fullName>
    </submittedName>
</protein>
<accession>A0A0H3FU28</accession>
<dbReference type="RefSeq" id="WP_015705826.1">
    <property type="nucleotide sequence ID" value="NC_015663.1"/>
</dbReference>
<reference evidence="1 2" key="1">
    <citation type="journal article" date="2012" name="J. Bacteriol.">
        <title>Complete genome sequence of Enterobacter aerogenes KCTC 2190.</title>
        <authorList>
            <person name="Shin S.H."/>
            <person name="Kim S."/>
            <person name="Kim J.Y."/>
            <person name="Lee S."/>
            <person name="Um Y."/>
            <person name="Oh M.K."/>
            <person name="Kim Y.R."/>
            <person name="Lee J."/>
            <person name="Yang K.S."/>
        </authorList>
    </citation>
    <scope>NUCLEOTIDE SEQUENCE [LARGE SCALE GENOMIC DNA]</scope>
    <source>
        <strain evidence="1 2">KCTC 2190</strain>
    </source>
</reference>
<evidence type="ECO:0000313" key="2">
    <source>
        <dbReference type="Proteomes" id="UP000008881"/>
    </source>
</evidence>
<dbReference type="HOGENOM" id="CLU_2408625_0_0_6"/>
<keyword evidence="2" id="KW-1185">Reference proteome</keyword>
<dbReference type="KEGG" id="eae:EAE_22005"/>
<organism evidence="1 2">
    <name type="scientific">Klebsiella aerogenes (strain ATCC 13048 / DSM 30053 / CCUG 1429 / JCM 1235 / KCTC 2190 / NBRC 13534 / NCIMB 10102 / NCTC 10006 / CDC 819-56)</name>
    <name type="common">Enterobacter aerogenes</name>
    <dbReference type="NCBI Taxonomy" id="1028307"/>
    <lineage>
        <taxon>Bacteria</taxon>
        <taxon>Pseudomonadati</taxon>
        <taxon>Pseudomonadota</taxon>
        <taxon>Gammaproteobacteria</taxon>
        <taxon>Enterobacterales</taxon>
        <taxon>Enterobacteriaceae</taxon>
        <taxon>Klebsiella/Raoultella group</taxon>
        <taxon>Klebsiella</taxon>
    </lineage>
</organism>
<dbReference type="Proteomes" id="UP000008881">
    <property type="component" value="Chromosome"/>
</dbReference>
<evidence type="ECO:0000313" key="1">
    <source>
        <dbReference type="EMBL" id="AEG99300.1"/>
    </source>
</evidence>
<dbReference type="AlphaFoldDB" id="A0A0H3FU28"/>
<gene>
    <name evidence="1" type="ordered locus">EAE_22005</name>
</gene>
<dbReference type="PATRIC" id="fig|1028307.3.peg.4382"/>
<name>A0A0H3FU28_KLEAK</name>
<proteinExistence type="predicted"/>
<sequence length="92" mass="10491">MNDAFPGERLSARIHSQLSLYIEIEQRVVGLLLKSLSVSRFSNIKTHPLIIQEKININNNNSTFLFRNAVRQSVSVVKLNIGLMNTLLKKQE</sequence>